<keyword evidence="2" id="KW-1185">Reference proteome</keyword>
<gene>
    <name evidence="1" type="ORF">NSMM_420022</name>
</gene>
<dbReference type="AlphaFoldDB" id="A0A1G5SFC5"/>
<reference evidence="1 2" key="1">
    <citation type="submission" date="2016-10" db="EMBL/GenBank/DDBJ databases">
        <authorList>
            <person name="de Groot N.N."/>
        </authorList>
    </citation>
    <scope>NUCLEOTIDE SEQUENCE [LARGE SCALE GENOMIC DNA]</scope>
    <source>
        <strain evidence="1">1</strain>
    </source>
</reference>
<dbReference type="Proteomes" id="UP000198729">
    <property type="component" value="Unassembled WGS sequence"/>
</dbReference>
<accession>A0A1G5SFC5</accession>
<sequence length="149" mass="17027">MPVWIAKINPAPAIIMVNGHIIRCAGAAAIFDILGFYPLENVVKFLLGDFERIVNRCKCFLVVEIQAQRVIDTYYDEMGKRTDVFKTKYATIEFRRFDFIEAGHNGVIQGNRHLFSPSKDRWTETAEQLSRGLDRGWQGCQGRSTNGRL</sequence>
<evidence type="ECO:0000313" key="2">
    <source>
        <dbReference type="Proteomes" id="UP000198729"/>
    </source>
</evidence>
<protein>
    <submittedName>
        <fullName evidence="1">Uncharacterized protein</fullName>
    </submittedName>
</protein>
<organism evidence="1 2">
    <name type="scientific">Nitrosomonas mobilis</name>
    <dbReference type="NCBI Taxonomy" id="51642"/>
    <lineage>
        <taxon>Bacteria</taxon>
        <taxon>Pseudomonadati</taxon>
        <taxon>Pseudomonadota</taxon>
        <taxon>Betaproteobacteria</taxon>
        <taxon>Nitrosomonadales</taxon>
        <taxon>Nitrosomonadaceae</taxon>
        <taxon>Nitrosomonas</taxon>
    </lineage>
</organism>
<evidence type="ECO:0000313" key="1">
    <source>
        <dbReference type="EMBL" id="SCZ85894.1"/>
    </source>
</evidence>
<proteinExistence type="predicted"/>
<dbReference type="EMBL" id="FMWO01000050">
    <property type="protein sequence ID" value="SCZ85894.1"/>
    <property type="molecule type" value="Genomic_DNA"/>
</dbReference>
<name>A0A1G5SFC5_9PROT</name>